<dbReference type="PANTHER" id="PTHR42985:SF40">
    <property type="entry name" value="LD47995P-RELATED"/>
    <property type="match status" value="1"/>
</dbReference>
<feature type="transmembrane region" description="Helical" evidence="11">
    <location>
        <begin position="231"/>
        <end position="254"/>
    </location>
</feature>
<name>A0A160VFN8_9ZZZZ</name>
<dbReference type="NCBIfam" id="TIGR00813">
    <property type="entry name" value="sss"/>
    <property type="match status" value="1"/>
</dbReference>
<keyword evidence="5 11" id="KW-0812">Transmembrane</keyword>
<dbReference type="Gene3D" id="1.20.1730.10">
    <property type="entry name" value="Sodium/glucose cotransporter"/>
    <property type="match status" value="1"/>
</dbReference>
<comment type="subcellular location">
    <subcellularLocation>
        <location evidence="1">Cell membrane</location>
        <topology evidence="1">Multi-pass membrane protein</topology>
    </subcellularLocation>
</comment>
<feature type="transmembrane region" description="Helical" evidence="11">
    <location>
        <begin position="287"/>
        <end position="307"/>
    </location>
</feature>
<feature type="transmembrane region" description="Helical" evidence="11">
    <location>
        <begin position="383"/>
        <end position="405"/>
    </location>
</feature>
<feature type="transmembrane region" description="Helical" evidence="11">
    <location>
        <begin position="117"/>
        <end position="140"/>
    </location>
</feature>
<organism evidence="12">
    <name type="scientific">hydrothermal vent metagenome</name>
    <dbReference type="NCBI Taxonomy" id="652676"/>
    <lineage>
        <taxon>unclassified sequences</taxon>
        <taxon>metagenomes</taxon>
        <taxon>ecological metagenomes</taxon>
    </lineage>
</organism>
<evidence type="ECO:0000256" key="8">
    <source>
        <dbReference type="ARBA" id="ARBA00023065"/>
    </source>
</evidence>
<evidence type="ECO:0000256" key="4">
    <source>
        <dbReference type="ARBA" id="ARBA00022475"/>
    </source>
</evidence>
<dbReference type="AlphaFoldDB" id="A0A160VFN8"/>
<dbReference type="GO" id="GO:0015293">
    <property type="term" value="F:symporter activity"/>
    <property type="evidence" value="ECO:0007669"/>
    <property type="project" value="TreeGrafter"/>
</dbReference>
<proteinExistence type="inferred from homology"/>
<feature type="transmembrane region" description="Helical" evidence="11">
    <location>
        <begin position="184"/>
        <end position="201"/>
    </location>
</feature>
<dbReference type="PANTHER" id="PTHR42985">
    <property type="entry name" value="SODIUM-COUPLED MONOCARBOXYLATE TRANSPORTER"/>
    <property type="match status" value="1"/>
</dbReference>
<feature type="transmembrane region" description="Helical" evidence="11">
    <location>
        <begin position="45"/>
        <end position="64"/>
    </location>
</feature>
<feature type="transmembrane region" description="Helical" evidence="11">
    <location>
        <begin position="76"/>
        <end position="97"/>
    </location>
</feature>
<evidence type="ECO:0000256" key="2">
    <source>
        <dbReference type="ARBA" id="ARBA00006434"/>
    </source>
</evidence>
<evidence type="ECO:0000256" key="7">
    <source>
        <dbReference type="ARBA" id="ARBA00023053"/>
    </source>
</evidence>
<keyword evidence="4" id="KW-1003">Cell membrane</keyword>
<dbReference type="GO" id="GO:0006814">
    <property type="term" value="P:sodium ion transport"/>
    <property type="evidence" value="ECO:0007669"/>
    <property type="project" value="UniProtKB-KW"/>
</dbReference>
<feature type="transmembrane region" description="Helical" evidence="11">
    <location>
        <begin position="417"/>
        <end position="434"/>
    </location>
</feature>
<keyword evidence="10" id="KW-0739">Sodium transport</keyword>
<evidence type="ECO:0000256" key="11">
    <source>
        <dbReference type="SAM" id="Phobius"/>
    </source>
</evidence>
<reference evidence="12" key="1">
    <citation type="submission" date="2015-10" db="EMBL/GenBank/DDBJ databases">
        <authorList>
            <person name="Gilbert D.G."/>
        </authorList>
    </citation>
    <scope>NUCLEOTIDE SEQUENCE</scope>
</reference>
<evidence type="ECO:0000256" key="1">
    <source>
        <dbReference type="ARBA" id="ARBA00004651"/>
    </source>
</evidence>
<feature type="transmembrane region" description="Helical" evidence="11">
    <location>
        <begin position="6"/>
        <end position="25"/>
    </location>
</feature>
<feature type="transmembrane region" description="Helical" evidence="11">
    <location>
        <begin position="338"/>
        <end position="362"/>
    </location>
</feature>
<evidence type="ECO:0000256" key="9">
    <source>
        <dbReference type="ARBA" id="ARBA00023136"/>
    </source>
</evidence>
<dbReference type="InterPro" id="IPR051163">
    <property type="entry name" value="Sodium:Solute_Symporter_SSF"/>
</dbReference>
<keyword evidence="7" id="KW-0915">Sodium</keyword>
<dbReference type="GO" id="GO:0005886">
    <property type="term" value="C:plasma membrane"/>
    <property type="evidence" value="ECO:0007669"/>
    <property type="project" value="UniProtKB-SubCell"/>
</dbReference>
<keyword evidence="6 11" id="KW-1133">Transmembrane helix</keyword>
<evidence type="ECO:0000256" key="5">
    <source>
        <dbReference type="ARBA" id="ARBA00022692"/>
    </source>
</evidence>
<dbReference type="Pfam" id="PF00474">
    <property type="entry name" value="SSF"/>
    <property type="match status" value="1"/>
</dbReference>
<protein>
    <submittedName>
        <fullName evidence="12">Acetate permease ActP (Cation/acetate symporter)</fullName>
    </submittedName>
</protein>
<feature type="transmembrane region" description="Helical" evidence="11">
    <location>
        <begin position="446"/>
        <end position="467"/>
    </location>
</feature>
<evidence type="ECO:0000256" key="10">
    <source>
        <dbReference type="ARBA" id="ARBA00023201"/>
    </source>
</evidence>
<keyword evidence="9 11" id="KW-0472">Membrane</keyword>
<accession>A0A160VFN8</accession>
<dbReference type="PROSITE" id="PS50283">
    <property type="entry name" value="NA_SOLUT_SYMP_3"/>
    <property type="match status" value="1"/>
</dbReference>
<keyword evidence="8" id="KW-0406">Ion transport</keyword>
<gene>
    <name evidence="12" type="ORF">MGWOODY_Mmi2047</name>
</gene>
<feature type="transmembrane region" description="Helical" evidence="11">
    <location>
        <begin position="479"/>
        <end position="500"/>
    </location>
</feature>
<evidence type="ECO:0000313" key="12">
    <source>
        <dbReference type="EMBL" id="CUV09438.1"/>
    </source>
</evidence>
<comment type="similarity">
    <text evidence="2">Belongs to the sodium:solute symporter (SSF) (TC 2.A.21) family.</text>
</comment>
<feature type="transmembrane region" description="Helical" evidence="11">
    <location>
        <begin position="152"/>
        <end position="172"/>
    </location>
</feature>
<dbReference type="EMBL" id="FAXC01000249">
    <property type="protein sequence ID" value="CUV09438.1"/>
    <property type="molecule type" value="Genomic_DNA"/>
</dbReference>
<sequence>MKFHWLDITTLITYLLLLVSMGIYFSRRNTSTENYFVGSRSYSGWVIGLSMVGTSISSVTFLAYPADSFKTSWLRFLPNLMLPVVIITTAYFFLPFFRRNNIISAYEYLEDRFGPSVRVYGAVTFFIGQLVRISLILYLLSLMVNEVTNLSVIQSILLAGIIVGLYTIIGGIEAVIWTDVIQTFTLLSGGVICLGVIIHQLPGGLSQIMDVAIANNKLTFSELKNGILQPVSWGISLANKTGIMMLLLGLSWFFQEYVTNQNMIQRYAAAKNVQEARKAMYISSINIPIWAFFMFLGTALYVFFQVFPTTAAAEMLDGTQKAEDILPYFIMHNLPPGVAGLIIAAAIAAAMSSLDSSINAMATVGVHDIYRRHWVKDREDKHYLHVAWCLATAVTIVMIIGAYILTQTQTKTLQDTYNTVGSIVMGGVLGLYLLGFCTRRGSAKSVWFAVVLTVLFSLWTVLAKQSLLPTWLHVPFDLYYTGIIGQIVMFAGIFTVALLMSDGKKPLHNLTLWTQGKY</sequence>
<dbReference type="InterPro" id="IPR001734">
    <property type="entry name" value="Na/solute_symporter"/>
</dbReference>
<evidence type="ECO:0000256" key="3">
    <source>
        <dbReference type="ARBA" id="ARBA00022448"/>
    </source>
</evidence>
<evidence type="ECO:0000256" key="6">
    <source>
        <dbReference type="ARBA" id="ARBA00022989"/>
    </source>
</evidence>
<keyword evidence="3" id="KW-0813">Transport</keyword>
<dbReference type="InterPro" id="IPR038377">
    <property type="entry name" value="Na/Glc_symporter_sf"/>
</dbReference>